<organism evidence="1 2">
    <name type="scientific">Cryptolaemus montrouzieri</name>
    <dbReference type="NCBI Taxonomy" id="559131"/>
    <lineage>
        <taxon>Eukaryota</taxon>
        <taxon>Metazoa</taxon>
        <taxon>Ecdysozoa</taxon>
        <taxon>Arthropoda</taxon>
        <taxon>Hexapoda</taxon>
        <taxon>Insecta</taxon>
        <taxon>Pterygota</taxon>
        <taxon>Neoptera</taxon>
        <taxon>Endopterygota</taxon>
        <taxon>Coleoptera</taxon>
        <taxon>Polyphaga</taxon>
        <taxon>Cucujiformia</taxon>
        <taxon>Coccinelloidea</taxon>
        <taxon>Coccinellidae</taxon>
        <taxon>Scymninae</taxon>
        <taxon>Scymnini</taxon>
        <taxon>Cryptolaemus</taxon>
    </lineage>
</organism>
<dbReference type="EMBL" id="JABFTP020000103">
    <property type="protein sequence ID" value="KAL3278371.1"/>
    <property type="molecule type" value="Genomic_DNA"/>
</dbReference>
<dbReference type="Proteomes" id="UP001516400">
    <property type="component" value="Unassembled WGS sequence"/>
</dbReference>
<protein>
    <submittedName>
        <fullName evidence="1">Uncharacterized protein</fullName>
    </submittedName>
</protein>
<reference evidence="1 2" key="1">
    <citation type="journal article" date="2021" name="BMC Biol.">
        <title>Horizontally acquired antibacterial genes associated with adaptive radiation of ladybird beetles.</title>
        <authorList>
            <person name="Li H.S."/>
            <person name="Tang X.F."/>
            <person name="Huang Y.H."/>
            <person name="Xu Z.Y."/>
            <person name="Chen M.L."/>
            <person name="Du X.Y."/>
            <person name="Qiu B.Y."/>
            <person name="Chen P.T."/>
            <person name="Zhang W."/>
            <person name="Slipinski A."/>
            <person name="Escalona H.E."/>
            <person name="Waterhouse R.M."/>
            <person name="Zwick A."/>
            <person name="Pang H."/>
        </authorList>
    </citation>
    <scope>NUCLEOTIDE SEQUENCE [LARGE SCALE GENOMIC DNA]</scope>
    <source>
        <strain evidence="1">SYSU2018</strain>
    </source>
</reference>
<name>A0ABD2NI25_9CUCU</name>
<sequence length="173" mass="19397">MRIYLLHITNKESELKKYAMMTFSVNSLISHELQEIIEVEESDLESNEAPTVQTAVLSFVQPHENLRITVVDELLNFEIPQDTPLPVDPLASMKTPCVHLLSDTDETSVENDTYVSTNDGNIAPPVNNNLDPKPGCYWMPDSPVRIVAKTTFLITSTNSTAKGNSENEKNYEK</sequence>
<keyword evidence="2" id="KW-1185">Reference proteome</keyword>
<proteinExistence type="predicted"/>
<comment type="caution">
    <text evidence="1">The sequence shown here is derived from an EMBL/GenBank/DDBJ whole genome shotgun (WGS) entry which is preliminary data.</text>
</comment>
<gene>
    <name evidence="1" type="ORF">HHI36_013700</name>
</gene>
<dbReference type="AlphaFoldDB" id="A0ABD2NI25"/>
<evidence type="ECO:0000313" key="2">
    <source>
        <dbReference type="Proteomes" id="UP001516400"/>
    </source>
</evidence>
<evidence type="ECO:0000313" key="1">
    <source>
        <dbReference type="EMBL" id="KAL3278371.1"/>
    </source>
</evidence>
<accession>A0ABD2NI25</accession>